<dbReference type="EMBL" id="CP014859">
    <property type="protein sequence ID" value="AOS65297.1"/>
    <property type="molecule type" value="Genomic_DNA"/>
</dbReference>
<proteinExistence type="predicted"/>
<accession>A0AAC9N0P2</accession>
<gene>
    <name evidence="6" type="ORF">TL08_22575</name>
</gene>
<dbReference type="PANTHER" id="PTHR42939:SF1">
    <property type="entry name" value="ABC TRANSPORTER ATP-BINDING PROTEIN ALBC-RELATED"/>
    <property type="match status" value="1"/>
</dbReference>
<dbReference type="Proteomes" id="UP000095210">
    <property type="component" value="Chromosome"/>
</dbReference>
<organism evidence="6 7">
    <name type="scientific">Actinoalloteichus hymeniacidonis</name>
    <dbReference type="NCBI Taxonomy" id="340345"/>
    <lineage>
        <taxon>Bacteria</taxon>
        <taxon>Bacillati</taxon>
        <taxon>Actinomycetota</taxon>
        <taxon>Actinomycetes</taxon>
        <taxon>Pseudonocardiales</taxon>
        <taxon>Pseudonocardiaceae</taxon>
        <taxon>Actinoalloteichus</taxon>
    </lineage>
</organism>
<evidence type="ECO:0000256" key="1">
    <source>
        <dbReference type="ARBA" id="ARBA00022448"/>
    </source>
</evidence>
<reference evidence="7" key="1">
    <citation type="submission" date="2016-03" db="EMBL/GenBank/DDBJ databases">
        <title>Complete genome sequence of the type strain Actinoalloteichus hymeniacidonis DSM 45092.</title>
        <authorList>
            <person name="Schaffert L."/>
            <person name="Albersmeier A."/>
            <person name="Winkler A."/>
            <person name="Kalinowski J."/>
            <person name="Zotchev S."/>
            <person name="Ruckert C."/>
        </authorList>
    </citation>
    <scope>NUCLEOTIDE SEQUENCE [LARGE SCALE GENOMIC DNA]</scope>
    <source>
        <strain evidence="7">HPA177(T) (DSM 45092(T))</strain>
    </source>
</reference>
<sequence>MTTVVEATGLSKKFRGTWALRDVDLTVPKGAVLGLVGPNGAGKTTLMNLIVDLLEPTSGELSLFGQPVKHPELRERVGYLAQDHPLYRDFTIAEMLRAGRTLNKRWDQEWAQSRVDTLGLPQRKRIRALSGGQQAQIALTVALAAKPDLLVLDEPVAAMDPLARREFMGVLMEEVAERETTVILSSHVVSELERACDHIAVLTGGSIRVAASVEELLAEHVLITCSRNEADRLGDIHQLIDRTDDEQHTTALLRVGTSGELSVGSDEQSGPAQQARPSLEELVIGYLRGKDTAVATGRGSE</sequence>
<dbReference type="InterPro" id="IPR003593">
    <property type="entry name" value="AAA+_ATPase"/>
</dbReference>
<dbReference type="InterPro" id="IPR027417">
    <property type="entry name" value="P-loop_NTPase"/>
</dbReference>
<evidence type="ECO:0000256" key="3">
    <source>
        <dbReference type="ARBA" id="ARBA00022840"/>
    </source>
</evidence>
<keyword evidence="2" id="KW-0547">Nucleotide-binding</keyword>
<keyword evidence="1" id="KW-0813">Transport</keyword>
<protein>
    <submittedName>
        <fullName evidence="6">ABC-type multidrug transport system, ATPase component</fullName>
    </submittedName>
</protein>
<feature type="compositionally biased region" description="Polar residues" evidence="4">
    <location>
        <begin position="265"/>
        <end position="276"/>
    </location>
</feature>
<evidence type="ECO:0000259" key="5">
    <source>
        <dbReference type="PROSITE" id="PS50893"/>
    </source>
</evidence>
<keyword evidence="7" id="KW-1185">Reference proteome</keyword>
<dbReference type="GO" id="GO:0005524">
    <property type="term" value="F:ATP binding"/>
    <property type="evidence" value="ECO:0007669"/>
    <property type="project" value="UniProtKB-KW"/>
</dbReference>
<evidence type="ECO:0000313" key="6">
    <source>
        <dbReference type="EMBL" id="AOS65297.1"/>
    </source>
</evidence>
<feature type="domain" description="ABC transporter" evidence="5">
    <location>
        <begin position="5"/>
        <end position="229"/>
    </location>
</feature>
<dbReference type="RefSeq" id="WP_069851826.1">
    <property type="nucleotide sequence ID" value="NZ_CP014859.1"/>
</dbReference>
<dbReference type="InterPro" id="IPR003439">
    <property type="entry name" value="ABC_transporter-like_ATP-bd"/>
</dbReference>
<dbReference type="PANTHER" id="PTHR42939">
    <property type="entry name" value="ABC TRANSPORTER ATP-BINDING PROTEIN ALBC-RELATED"/>
    <property type="match status" value="1"/>
</dbReference>
<dbReference type="SUPFAM" id="SSF52540">
    <property type="entry name" value="P-loop containing nucleoside triphosphate hydrolases"/>
    <property type="match status" value="1"/>
</dbReference>
<dbReference type="GO" id="GO:0016887">
    <property type="term" value="F:ATP hydrolysis activity"/>
    <property type="evidence" value="ECO:0007669"/>
    <property type="project" value="InterPro"/>
</dbReference>
<feature type="region of interest" description="Disordered" evidence="4">
    <location>
        <begin position="258"/>
        <end position="278"/>
    </location>
</feature>
<keyword evidence="3" id="KW-0067">ATP-binding</keyword>
<dbReference type="CDD" id="cd03230">
    <property type="entry name" value="ABC_DR_subfamily_A"/>
    <property type="match status" value="1"/>
</dbReference>
<dbReference type="KEGG" id="ahm:TL08_22575"/>
<dbReference type="PROSITE" id="PS50893">
    <property type="entry name" value="ABC_TRANSPORTER_2"/>
    <property type="match status" value="1"/>
</dbReference>
<evidence type="ECO:0000256" key="4">
    <source>
        <dbReference type="SAM" id="MobiDB-lite"/>
    </source>
</evidence>
<dbReference type="AlphaFoldDB" id="A0AAC9N0P2"/>
<evidence type="ECO:0000313" key="7">
    <source>
        <dbReference type="Proteomes" id="UP000095210"/>
    </source>
</evidence>
<dbReference type="InterPro" id="IPR051782">
    <property type="entry name" value="ABC_Transporter_VariousFunc"/>
</dbReference>
<dbReference type="Pfam" id="PF00005">
    <property type="entry name" value="ABC_tran"/>
    <property type="match status" value="1"/>
</dbReference>
<name>A0AAC9N0P2_9PSEU</name>
<dbReference type="SMART" id="SM00382">
    <property type="entry name" value="AAA"/>
    <property type="match status" value="1"/>
</dbReference>
<evidence type="ECO:0000256" key="2">
    <source>
        <dbReference type="ARBA" id="ARBA00022741"/>
    </source>
</evidence>
<dbReference type="Gene3D" id="3.40.50.300">
    <property type="entry name" value="P-loop containing nucleotide triphosphate hydrolases"/>
    <property type="match status" value="1"/>
</dbReference>